<reference evidence="1" key="1">
    <citation type="journal article" date="2013" name="Genetics">
        <title>The draft genome and transcriptome of Panagrellus redivivus are shaped by the harsh demands of a free-living lifestyle.</title>
        <authorList>
            <person name="Srinivasan J."/>
            <person name="Dillman A.R."/>
            <person name="Macchietto M.G."/>
            <person name="Heikkinen L."/>
            <person name="Lakso M."/>
            <person name="Fracchia K.M."/>
            <person name="Antoshechkin I."/>
            <person name="Mortazavi A."/>
            <person name="Wong G."/>
            <person name="Sternberg P.W."/>
        </authorList>
    </citation>
    <scope>NUCLEOTIDE SEQUENCE [LARGE SCALE GENOMIC DNA]</scope>
    <source>
        <strain evidence="1">MT8872</strain>
    </source>
</reference>
<name>A0A7E4UP34_PANRE</name>
<keyword evidence="1" id="KW-1185">Reference proteome</keyword>
<proteinExistence type="predicted"/>
<reference evidence="2" key="2">
    <citation type="submission" date="2020-10" db="UniProtKB">
        <authorList>
            <consortium name="WormBaseParasite"/>
        </authorList>
    </citation>
    <scope>IDENTIFICATION</scope>
</reference>
<dbReference type="WBParaSite" id="Pan_g1108.t1">
    <property type="protein sequence ID" value="Pan_g1108.t1"/>
    <property type="gene ID" value="Pan_g1108"/>
</dbReference>
<accession>A0A7E4UP34</accession>
<organism evidence="1 2">
    <name type="scientific">Panagrellus redivivus</name>
    <name type="common">Microworm</name>
    <dbReference type="NCBI Taxonomy" id="6233"/>
    <lineage>
        <taxon>Eukaryota</taxon>
        <taxon>Metazoa</taxon>
        <taxon>Ecdysozoa</taxon>
        <taxon>Nematoda</taxon>
        <taxon>Chromadorea</taxon>
        <taxon>Rhabditida</taxon>
        <taxon>Tylenchina</taxon>
        <taxon>Panagrolaimomorpha</taxon>
        <taxon>Panagrolaimoidea</taxon>
        <taxon>Panagrolaimidae</taxon>
        <taxon>Panagrellus</taxon>
    </lineage>
</organism>
<dbReference type="Proteomes" id="UP000492821">
    <property type="component" value="Unassembled WGS sequence"/>
</dbReference>
<protein>
    <submittedName>
        <fullName evidence="2">Uncharacterized protein</fullName>
    </submittedName>
</protein>
<dbReference type="AlphaFoldDB" id="A0A7E4UP34"/>
<sequence>MDRTSTDRLQLNQLAVWLECCLVNVVHCPPSPTSDWSAVLYERFVTFLDCRSEINSESSSLDLSTQSMMTSVSHPIWMNFEAANVVR</sequence>
<evidence type="ECO:0000313" key="1">
    <source>
        <dbReference type="Proteomes" id="UP000492821"/>
    </source>
</evidence>
<evidence type="ECO:0000313" key="2">
    <source>
        <dbReference type="WBParaSite" id="Pan_g1108.t1"/>
    </source>
</evidence>